<dbReference type="Pfam" id="PF14520">
    <property type="entry name" value="HHH_5"/>
    <property type="match status" value="1"/>
</dbReference>
<dbReference type="SUPFAM" id="SSF47781">
    <property type="entry name" value="RuvA domain 2-like"/>
    <property type="match status" value="1"/>
</dbReference>
<dbReference type="SUPFAM" id="SSF46929">
    <property type="entry name" value="DNA helicase RuvA subunit, C-terminal domain"/>
    <property type="match status" value="1"/>
</dbReference>
<keyword evidence="2 6" id="KW-0227">DNA damage</keyword>
<dbReference type="CDD" id="cd14332">
    <property type="entry name" value="UBA_RuvA_C"/>
    <property type="match status" value="1"/>
</dbReference>
<evidence type="ECO:0000256" key="5">
    <source>
        <dbReference type="ARBA" id="ARBA00023204"/>
    </source>
</evidence>
<dbReference type="GO" id="GO:0009379">
    <property type="term" value="C:Holliday junction helicase complex"/>
    <property type="evidence" value="ECO:0007669"/>
    <property type="project" value="InterPro"/>
</dbReference>
<dbReference type="GO" id="GO:0048476">
    <property type="term" value="C:Holliday junction resolvase complex"/>
    <property type="evidence" value="ECO:0007669"/>
    <property type="project" value="UniProtKB-UniRule"/>
</dbReference>
<evidence type="ECO:0000313" key="10">
    <source>
        <dbReference type="Proteomes" id="UP000249557"/>
    </source>
</evidence>
<feature type="domain" description="Holliday junction DNA helicase RuvA C-terminal" evidence="8">
    <location>
        <begin position="161"/>
        <end position="208"/>
    </location>
</feature>
<dbReference type="InterPro" id="IPR011114">
    <property type="entry name" value="RuvA_C"/>
</dbReference>
<feature type="domain" description="DNA helicase Holliday junction RuvA type" evidence="7">
    <location>
        <begin position="1"/>
        <end position="62"/>
    </location>
</feature>
<reference evidence="9 10" key="1">
    <citation type="submission" date="2017-08" db="EMBL/GenBank/DDBJ databases">
        <title>Infants hospitalized years apart are colonized by the same room-sourced microbial strains.</title>
        <authorList>
            <person name="Brooks B."/>
            <person name="Olm M.R."/>
            <person name="Firek B.A."/>
            <person name="Baker R."/>
            <person name="Thomas B.C."/>
            <person name="Morowitz M.J."/>
            <person name="Banfield J.F."/>
        </authorList>
    </citation>
    <scope>NUCLEOTIDE SEQUENCE [LARGE SCALE GENOMIC DNA]</scope>
    <source>
        <strain evidence="9">S2_018_000_R2_104</strain>
    </source>
</reference>
<dbReference type="AlphaFoldDB" id="A0A2W4ZQP0"/>
<dbReference type="InterPro" id="IPR000085">
    <property type="entry name" value="RuvA"/>
</dbReference>
<comment type="subunit">
    <text evidence="6">Homotetramer. Forms an RuvA(8)-RuvB(12)-Holliday junction (HJ) complex. HJ DNA is sandwiched between 2 RuvA tetramers; dsDNA enters through RuvA and exits via RuvB. An RuvB hexamer assembles on each DNA strand where it exits the tetramer. Each RuvB hexamer is contacted by two RuvA subunits (via domain III) on 2 adjacent RuvB subunits; this complex drives branch migration. In the full resolvosome a probable DNA-RuvA(4)-RuvB(12)-RuvC(2) complex forms which resolves the HJ.</text>
</comment>
<dbReference type="GO" id="GO:0005737">
    <property type="term" value="C:cytoplasm"/>
    <property type="evidence" value="ECO:0007669"/>
    <property type="project" value="UniProtKB-SubCell"/>
</dbReference>
<comment type="caution">
    <text evidence="9">The sequence shown here is derived from an EMBL/GenBank/DDBJ whole genome shotgun (WGS) entry which is preliminary data.</text>
</comment>
<dbReference type="Gene3D" id="1.10.8.10">
    <property type="entry name" value="DNA helicase RuvA subunit, C-terminal domain"/>
    <property type="match status" value="1"/>
</dbReference>
<dbReference type="Proteomes" id="UP000249557">
    <property type="component" value="Unassembled WGS sequence"/>
</dbReference>
<evidence type="ECO:0000256" key="4">
    <source>
        <dbReference type="ARBA" id="ARBA00023172"/>
    </source>
</evidence>
<feature type="region of interest" description="Domain I" evidence="6">
    <location>
        <begin position="1"/>
        <end position="64"/>
    </location>
</feature>
<comment type="subcellular location">
    <subcellularLocation>
        <location evidence="6">Cytoplasm</location>
    </subcellularLocation>
</comment>
<protein>
    <recommendedName>
        <fullName evidence="6">Holliday junction branch migration complex subunit RuvA</fullName>
    </recommendedName>
</protein>
<gene>
    <name evidence="6" type="primary">ruvA</name>
    <name evidence="9" type="ORF">DI626_09385</name>
</gene>
<comment type="similarity">
    <text evidence="6">Belongs to the RuvA family.</text>
</comment>
<dbReference type="GO" id="GO:0009378">
    <property type="term" value="F:four-way junction helicase activity"/>
    <property type="evidence" value="ECO:0007669"/>
    <property type="project" value="InterPro"/>
</dbReference>
<dbReference type="Pfam" id="PF01330">
    <property type="entry name" value="RuvA_N"/>
    <property type="match status" value="1"/>
</dbReference>
<dbReference type="HAMAP" id="MF_00031">
    <property type="entry name" value="DNA_HJ_migration_RuvA"/>
    <property type="match status" value="1"/>
</dbReference>
<comment type="caution">
    <text evidence="6">Lacks conserved residue(s) required for the propagation of feature annotation.</text>
</comment>
<evidence type="ECO:0000259" key="7">
    <source>
        <dbReference type="Pfam" id="PF01330"/>
    </source>
</evidence>
<dbReference type="Gene3D" id="1.10.150.20">
    <property type="entry name" value="5' to 3' exonuclease, C-terminal subdomain"/>
    <property type="match status" value="1"/>
</dbReference>
<dbReference type="InterPro" id="IPR036267">
    <property type="entry name" value="RuvA_C_sf"/>
</dbReference>
<dbReference type="GO" id="GO:0000400">
    <property type="term" value="F:four-way junction DNA binding"/>
    <property type="evidence" value="ECO:0007669"/>
    <property type="project" value="UniProtKB-UniRule"/>
</dbReference>
<dbReference type="NCBIfam" id="TIGR00084">
    <property type="entry name" value="ruvA"/>
    <property type="match status" value="1"/>
</dbReference>
<comment type="domain">
    <text evidence="6">Has three domains with a flexible linker between the domains II and III and assumes an 'L' shape. Domain III is highly mobile and contacts RuvB.</text>
</comment>
<dbReference type="GO" id="GO:0006281">
    <property type="term" value="P:DNA repair"/>
    <property type="evidence" value="ECO:0007669"/>
    <property type="project" value="UniProtKB-UniRule"/>
</dbReference>
<proteinExistence type="inferred from homology"/>
<dbReference type="Pfam" id="PF07499">
    <property type="entry name" value="RuvA_C"/>
    <property type="match status" value="1"/>
</dbReference>
<feature type="region of interest" description="Domain III" evidence="6">
    <location>
        <begin position="154"/>
        <end position="209"/>
    </location>
</feature>
<dbReference type="EMBL" id="QFNK01000225">
    <property type="protein sequence ID" value="PZO83072.1"/>
    <property type="molecule type" value="Genomic_DNA"/>
</dbReference>
<keyword evidence="5 6" id="KW-0234">DNA repair</keyword>
<evidence type="ECO:0000313" key="9">
    <source>
        <dbReference type="EMBL" id="PZO83072.1"/>
    </source>
</evidence>
<evidence type="ECO:0000259" key="8">
    <source>
        <dbReference type="Pfam" id="PF07499"/>
    </source>
</evidence>
<organism evidence="9 10">
    <name type="scientific">Micavibrio aeruginosavorus</name>
    <dbReference type="NCBI Taxonomy" id="349221"/>
    <lineage>
        <taxon>Bacteria</taxon>
        <taxon>Pseudomonadati</taxon>
        <taxon>Bdellovibrionota</taxon>
        <taxon>Bdellovibrionia</taxon>
        <taxon>Bdellovibrionales</taxon>
        <taxon>Pseudobdellovibrionaceae</taxon>
        <taxon>Micavibrio</taxon>
    </lineage>
</organism>
<dbReference type="GO" id="GO:0006310">
    <property type="term" value="P:DNA recombination"/>
    <property type="evidence" value="ECO:0007669"/>
    <property type="project" value="UniProtKB-UniRule"/>
</dbReference>
<evidence type="ECO:0000256" key="3">
    <source>
        <dbReference type="ARBA" id="ARBA00023125"/>
    </source>
</evidence>
<dbReference type="InterPro" id="IPR012340">
    <property type="entry name" value="NA-bd_OB-fold"/>
</dbReference>
<keyword evidence="4 6" id="KW-0233">DNA recombination</keyword>
<dbReference type="GO" id="GO:0005524">
    <property type="term" value="F:ATP binding"/>
    <property type="evidence" value="ECO:0007669"/>
    <property type="project" value="InterPro"/>
</dbReference>
<keyword evidence="3 6" id="KW-0238">DNA-binding</keyword>
<dbReference type="InterPro" id="IPR013849">
    <property type="entry name" value="DNA_helicase_Holl-junc_RuvA_I"/>
</dbReference>
<accession>A0A2W4ZQP0</accession>
<evidence type="ECO:0000256" key="2">
    <source>
        <dbReference type="ARBA" id="ARBA00022763"/>
    </source>
</evidence>
<evidence type="ECO:0000256" key="1">
    <source>
        <dbReference type="ARBA" id="ARBA00022490"/>
    </source>
</evidence>
<dbReference type="SUPFAM" id="SSF50249">
    <property type="entry name" value="Nucleic acid-binding proteins"/>
    <property type="match status" value="1"/>
</dbReference>
<comment type="function">
    <text evidence="6">The RuvA-RuvB-RuvC complex processes Holliday junction (HJ) DNA during genetic recombination and DNA repair, while the RuvA-RuvB complex plays an important role in the rescue of blocked DNA replication forks via replication fork reversal (RFR). RuvA specifically binds to HJ cruciform DNA, conferring on it an open structure. The RuvB hexamer acts as an ATP-dependent pump, pulling dsDNA into and through the RuvAB complex. HJ branch migration allows RuvC to scan DNA until it finds its consensus sequence, where it cleaves and resolves the cruciform DNA.</text>
</comment>
<evidence type="ECO:0000256" key="6">
    <source>
        <dbReference type="HAMAP-Rule" id="MF_00031"/>
    </source>
</evidence>
<dbReference type="Gene3D" id="2.40.50.140">
    <property type="entry name" value="Nucleic acid-binding proteins"/>
    <property type="match status" value="1"/>
</dbReference>
<name>A0A2W4ZQP0_9BACT</name>
<keyword evidence="1 6" id="KW-0963">Cytoplasm</keyword>
<sequence>MIGKLSGIIDSFGENHLILDVSGVGYLVHCSPRTMQTSGQTGDPLSLLIDTHVREDAISLYGFKDAAEQQWFRLLTSVQGVGARVGMAILGACPPERLGFAIASGDKAAIQAADGVGPKLALRILTELKDKAGKIDLSAPPKLETKTPGKSPAATPVSVDQDAVSALVNLGYAKTDAFQAVLSAKQKANDNEASSLSDLIRLALKELSA</sequence>
<dbReference type="InterPro" id="IPR010994">
    <property type="entry name" value="RuvA_2-like"/>
</dbReference>